<dbReference type="EMBL" id="SOQW01000004">
    <property type="protein sequence ID" value="TDX90746.1"/>
    <property type="molecule type" value="Genomic_DNA"/>
</dbReference>
<gene>
    <name evidence="2" type="ORF">BCF50_3313</name>
    <name evidence="1" type="ORF">EGI05_12825</name>
</gene>
<reference evidence="2 4" key="2">
    <citation type="submission" date="2019-03" db="EMBL/GenBank/DDBJ databases">
        <title>Genomic Encyclopedia of Archaeal and Bacterial Type Strains, Phase II (KMG-II): from individual species to whole genera.</title>
        <authorList>
            <person name="Goeker M."/>
        </authorList>
    </citation>
    <scope>NUCLEOTIDE SEQUENCE [LARGE SCALE GENOMIC DNA]</scope>
    <source>
        <strain evidence="2 4">DSM 15235</strain>
    </source>
</reference>
<proteinExistence type="predicted"/>
<dbReference type="Proteomes" id="UP000295709">
    <property type="component" value="Unassembled WGS sequence"/>
</dbReference>
<comment type="caution">
    <text evidence="1">The sequence shown here is derived from an EMBL/GenBank/DDBJ whole genome shotgun (WGS) entry which is preliminary data.</text>
</comment>
<evidence type="ECO:0000313" key="4">
    <source>
        <dbReference type="Proteomes" id="UP000295709"/>
    </source>
</evidence>
<keyword evidence="4" id="KW-1185">Reference proteome</keyword>
<name>A0A3N0VVB9_9FLAO</name>
<protein>
    <submittedName>
        <fullName evidence="1">Uncharacterized protein</fullName>
    </submittedName>
</protein>
<evidence type="ECO:0000313" key="2">
    <source>
        <dbReference type="EMBL" id="TDX90746.1"/>
    </source>
</evidence>
<dbReference type="RefSeq" id="WP_123263449.1">
    <property type="nucleotide sequence ID" value="NZ_RJTX01000003.1"/>
</dbReference>
<dbReference type="EMBL" id="RJTX01000003">
    <property type="protein sequence ID" value="ROH96737.1"/>
    <property type="molecule type" value="Genomic_DNA"/>
</dbReference>
<reference evidence="1 3" key="1">
    <citation type="submission" date="2018-11" db="EMBL/GenBank/DDBJ databases">
        <title>Proposal to divide the Flavobacteriaceae and reorganize its genera based on Amino Acid Identity values calculated from whole genome sequences.</title>
        <authorList>
            <person name="Nicholson A.C."/>
            <person name="Gulvik C.A."/>
            <person name="Whitney A.M."/>
            <person name="Humrighouse B.W."/>
            <person name="Bell M."/>
            <person name="Holmes B."/>
            <person name="Steigerwalt A."/>
            <person name="Villarma A."/>
            <person name="Sheth M."/>
            <person name="Batra D."/>
            <person name="Pryor J."/>
            <person name="Bernardet J.-F."/>
            <person name="Hugo C."/>
            <person name="Kampfer P."/>
            <person name="Newman J."/>
            <person name="Mcquiston J.R."/>
        </authorList>
    </citation>
    <scope>NUCLEOTIDE SEQUENCE [LARGE SCALE GENOMIC DNA]</scope>
    <source>
        <strain evidence="1 3">DSM 15235</strain>
    </source>
</reference>
<evidence type="ECO:0000313" key="3">
    <source>
        <dbReference type="Proteomes" id="UP000269375"/>
    </source>
</evidence>
<evidence type="ECO:0000313" key="1">
    <source>
        <dbReference type="EMBL" id="ROH96737.1"/>
    </source>
</evidence>
<organism evidence="1 3">
    <name type="scientific">Chryseobacterium daecheongense</name>
    <dbReference type="NCBI Taxonomy" id="192389"/>
    <lineage>
        <taxon>Bacteria</taxon>
        <taxon>Pseudomonadati</taxon>
        <taxon>Bacteroidota</taxon>
        <taxon>Flavobacteriia</taxon>
        <taxon>Flavobacteriales</taxon>
        <taxon>Weeksellaceae</taxon>
        <taxon>Chryseobacterium group</taxon>
        <taxon>Chryseobacterium</taxon>
    </lineage>
</organism>
<dbReference type="Proteomes" id="UP000269375">
    <property type="component" value="Unassembled WGS sequence"/>
</dbReference>
<accession>A0A3N0VVB9</accession>
<dbReference type="OrthoDB" id="1251128at2"/>
<dbReference type="AlphaFoldDB" id="A0A3N0VVB9"/>
<sequence>MENKFIRLILLFVSVGFFGQVGINTSTPTSTLSVNGSFSTSYSETNSTNYTIGATQHEITCTNTGSTPPTWTLPALAAGTNNIQGREYLIRNASGNTLTLKGDGSELIDVAGTGSNAILIPHGYTGFVKSTGGISPTGVTWAFSMIGTPGGASLSLQYSRVRVSPIDTATPTNSVVTIGNLKVRFNATSPTTSGVIEYQPLVNSHISVLYYKGGSGAANNVFYGQNAATSTWYRMPGGSFTDYNLSQQNRDIGYAYIVLHNTKEVYRVTANVNADIAASGSVPAVASSATLFVEKLD</sequence>